<evidence type="ECO:0000313" key="1">
    <source>
        <dbReference type="EMBL" id="PVU71650.1"/>
    </source>
</evidence>
<gene>
    <name evidence="1" type="ORF">DDW05_00405</name>
</gene>
<evidence type="ECO:0000313" key="2">
    <source>
        <dbReference type="Proteomes" id="UP000245908"/>
    </source>
</evidence>
<dbReference type="SUPFAM" id="SSF56747">
    <property type="entry name" value="Prim-pol domain"/>
    <property type="match status" value="1"/>
</dbReference>
<accession>A0A2T9WUX2</accession>
<protein>
    <submittedName>
        <fullName evidence="1">Uncharacterized protein</fullName>
    </submittedName>
</protein>
<dbReference type="AlphaFoldDB" id="A0A2T9WUX2"/>
<dbReference type="Gene3D" id="3.90.920.10">
    <property type="entry name" value="DNA primase, PRIM domain"/>
    <property type="match status" value="1"/>
</dbReference>
<name>A0A2T9WUX2_NANST</name>
<comment type="caution">
    <text evidence="1">The sequence shown here is derived from an EMBL/GenBank/DDBJ whole genome shotgun (WGS) entry which is preliminary data.</text>
</comment>
<sequence>MIEWSEIKNYYMNEYVIKEIIDYSKNRWIALETNRLDQRIFIRYDKDKKPLKIENEDEYKSLFTKFSYLKFRTIYATINIYNQISEDKLKDINNIKYVTPIFDIDGTLEDFDIIKNVAEIIVSYLEKYKIYKSVYLKWSGRGIHVHINEKAFSENILNKYHPLNIAFAIVDFILKKAKDDLEKEISKAKGKSREFKVENKIDIQRVFTVPLSFHRFLDYVCVVFKPNDIQNFDLSWANYKNFKHSEKWREYEPGEGDYLAEISIKETKNYIVNYLNKSTLKQEKVSIKRENLGNVGRFQVMGLLQAARYYILYNDINKAKSFGLNRAIFYAWAKYYRPIYKRSKEKIFHPYFKEKEDKEIELIKVGNEEAPYNKRTGYFHMGDKDQTPEDYDKEIKDKINSIVDYDIAWNFAIEYLKKFPKEVLLDQQEFYKKVYEPIRDKFFEELLKNK</sequence>
<organism evidence="1 2">
    <name type="scientific">Nanobsidianus stetteri</name>
    <dbReference type="NCBI Taxonomy" id="1294122"/>
    <lineage>
        <taxon>Archaea</taxon>
        <taxon>Nanobdellota</taxon>
        <taxon>Candidatus Nanoarchaeia</taxon>
        <taxon>Nanoarchaeales</taxon>
        <taxon>Nanopusillaceae</taxon>
        <taxon>Candidatus Nanobsidianus</taxon>
    </lineage>
</organism>
<proteinExistence type="predicted"/>
<reference evidence="1 2" key="1">
    <citation type="journal article" date="2015" name="Appl. Environ. Microbiol.">
        <title>Nanoarchaeota, Their Sulfolobales Host, and Nanoarchaeota Virus Distribution across Yellowstone National Park Hot Springs.</title>
        <authorList>
            <person name="Munson-McGee J.H."/>
            <person name="Field E.K."/>
            <person name="Bateson M."/>
            <person name="Rooney C."/>
            <person name="Stepanauskas R."/>
            <person name="Young M.J."/>
        </authorList>
    </citation>
    <scope>NUCLEOTIDE SEQUENCE [LARGE SCALE GENOMIC DNA]</scope>
    <source>
        <strain evidence="1">SCGC AB-777_O03</strain>
    </source>
</reference>
<dbReference type="EMBL" id="QEFH01000002">
    <property type="protein sequence ID" value="PVU71650.1"/>
    <property type="molecule type" value="Genomic_DNA"/>
</dbReference>
<dbReference type="Proteomes" id="UP000245908">
    <property type="component" value="Unassembled WGS sequence"/>
</dbReference>